<evidence type="ECO:0000313" key="2">
    <source>
        <dbReference type="Proteomes" id="UP000694413"/>
    </source>
</evidence>
<name>A0A8D2N679_ZONAL</name>
<organism evidence="1 2">
    <name type="scientific">Zonotrichia albicollis</name>
    <name type="common">White-throated sparrow</name>
    <name type="synonym">Fringilla albicollis</name>
    <dbReference type="NCBI Taxonomy" id="44394"/>
    <lineage>
        <taxon>Eukaryota</taxon>
        <taxon>Metazoa</taxon>
        <taxon>Chordata</taxon>
        <taxon>Craniata</taxon>
        <taxon>Vertebrata</taxon>
        <taxon>Euteleostomi</taxon>
        <taxon>Archelosauria</taxon>
        <taxon>Archosauria</taxon>
        <taxon>Dinosauria</taxon>
        <taxon>Saurischia</taxon>
        <taxon>Theropoda</taxon>
        <taxon>Coelurosauria</taxon>
        <taxon>Aves</taxon>
        <taxon>Neognathae</taxon>
        <taxon>Neoaves</taxon>
        <taxon>Telluraves</taxon>
        <taxon>Australaves</taxon>
        <taxon>Passeriformes</taxon>
        <taxon>Passerellidae</taxon>
        <taxon>Zonotrichia</taxon>
    </lineage>
</organism>
<dbReference type="AlphaFoldDB" id="A0A8D2N679"/>
<evidence type="ECO:0000313" key="1">
    <source>
        <dbReference type="Ensembl" id="ENSZALP00000018965.1"/>
    </source>
</evidence>
<reference evidence="1" key="2">
    <citation type="submission" date="2025-09" db="UniProtKB">
        <authorList>
            <consortium name="Ensembl"/>
        </authorList>
    </citation>
    <scope>IDENTIFICATION</scope>
</reference>
<proteinExistence type="predicted"/>
<sequence length="92" mass="10390">MRFSKPKLVSKSHCLLTHHKNYLSLLTCRGTSKFCAIPLWESHPNLVSLRNPTTTPIRKKILESWEEWGVIDWAQGGGKVYLKGDKGGGEII</sequence>
<dbReference type="Proteomes" id="UP000694413">
    <property type="component" value="Unassembled WGS sequence"/>
</dbReference>
<accession>A0A8D2N679</accession>
<protein>
    <submittedName>
        <fullName evidence="1">Uncharacterized protein</fullName>
    </submittedName>
</protein>
<keyword evidence="2" id="KW-1185">Reference proteome</keyword>
<reference evidence="1" key="1">
    <citation type="submission" date="2025-08" db="UniProtKB">
        <authorList>
            <consortium name="Ensembl"/>
        </authorList>
    </citation>
    <scope>IDENTIFICATION</scope>
</reference>
<dbReference type="Ensembl" id="ENSZALT00000025014.1">
    <property type="protein sequence ID" value="ENSZALP00000018965.1"/>
    <property type="gene ID" value="ENSZALG00000015121.1"/>
</dbReference>